<evidence type="ECO:0000313" key="2">
    <source>
        <dbReference type="EMBL" id="QDT30037.1"/>
    </source>
</evidence>
<dbReference type="InterPro" id="IPR029063">
    <property type="entry name" value="SAM-dependent_MTases_sf"/>
</dbReference>
<evidence type="ECO:0000313" key="3">
    <source>
        <dbReference type="Proteomes" id="UP000315647"/>
    </source>
</evidence>
<proteinExistence type="predicted"/>
<dbReference type="REBASE" id="356559">
    <property type="entry name" value="M.PbaEnr10ORF53960P"/>
</dbReference>
<gene>
    <name evidence="2" type="ORF">Enr10x_53960</name>
</gene>
<name>A0A517QER2_9PLAN</name>
<dbReference type="EMBL" id="CP037421">
    <property type="protein sequence ID" value="QDT30037.1"/>
    <property type="molecule type" value="Genomic_DNA"/>
</dbReference>
<dbReference type="SUPFAM" id="SSF53335">
    <property type="entry name" value="S-adenosyl-L-methionine-dependent methyltransferases"/>
    <property type="match status" value="1"/>
</dbReference>
<feature type="domain" description="DUF1156" evidence="1">
    <location>
        <begin position="13"/>
        <end position="83"/>
    </location>
</feature>
<dbReference type="RefSeq" id="WP_145451933.1">
    <property type="nucleotide sequence ID" value="NZ_CP037421.1"/>
</dbReference>
<dbReference type="Proteomes" id="UP000315647">
    <property type="component" value="Chromosome"/>
</dbReference>
<organism evidence="2 3">
    <name type="scientific">Gimesia panareensis</name>
    <dbReference type="NCBI Taxonomy" id="2527978"/>
    <lineage>
        <taxon>Bacteria</taxon>
        <taxon>Pseudomonadati</taxon>
        <taxon>Planctomycetota</taxon>
        <taxon>Planctomycetia</taxon>
        <taxon>Planctomycetales</taxon>
        <taxon>Planctomycetaceae</taxon>
        <taxon>Gimesia</taxon>
    </lineage>
</organism>
<dbReference type="Pfam" id="PF06634">
    <property type="entry name" value="DUF1156"/>
    <property type="match status" value="1"/>
</dbReference>
<evidence type="ECO:0000259" key="1">
    <source>
        <dbReference type="Pfam" id="PF06634"/>
    </source>
</evidence>
<protein>
    <recommendedName>
        <fullName evidence="1">DUF1156 domain-containing protein</fullName>
    </recommendedName>
</protein>
<reference evidence="2 3" key="1">
    <citation type="submission" date="2019-03" db="EMBL/GenBank/DDBJ databases">
        <title>Deep-cultivation of Planctomycetes and their phenomic and genomic characterization uncovers novel biology.</title>
        <authorList>
            <person name="Wiegand S."/>
            <person name="Jogler M."/>
            <person name="Boedeker C."/>
            <person name="Pinto D."/>
            <person name="Vollmers J."/>
            <person name="Rivas-Marin E."/>
            <person name="Kohn T."/>
            <person name="Peeters S.H."/>
            <person name="Heuer A."/>
            <person name="Rast P."/>
            <person name="Oberbeckmann S."/>
            <person name="Bunk B."/>
            <person name="Jeske O."/>
            <person name="Meyerdierks A."/>
            <person name="Storesund J.E."/>
            <person name="Kallscheuer N."/>
            <person name="Luecker S."/>
            <person name="Lage O.M."/>
            <person name="Pohl T."/>
            <person name="Merkel B.J."/>
            <person name="Hornburger P."/>
            <person name="Mueller R.-W."/>
            <person name="Bruemmer F."/>
            <person name="Labrenz M."/>
            <person name="Spormann A.M."/>
            <person name="Op den Camp H."/>
            <person name="Overmann J."/>
            <person name="Amann R."/>
            <person name="Jetten M.S.M."/>
            <person name="Mascher T."/>
            <person name="Medema M.H."/>
            <person name="Devos D.P."/>
            <person name="Kaster A.-K."/>
            <person name="Ovreas L."/>
            <person name="Rohde M."/>
            <person name="Galperin M.Y."/>
            <person name="Jogler C."/>
        </authorList>
    </citation>
    <scope>NUCLEOTIDE SEQUENCE [LARGE SCALE GENOMIC DNA]</scope>
    <source>
        <strain evidence="2 3">Enr10</strain>
    </source>
</reference>
<sequence length="993" mass="110453">MTGKYRKKLIEVALPLDAINKESAREKSIRHGHPSTLHLWWARRPLAACRAVLFSSLVNDPGDDPMYSIDPEIEATERAKLFDLIEELVKWENSNDPRVINAARLEIARSIAANKVADKELKDDTPLVANAPQLPEEQAKYLPEPPAEYTAHDIRWKMPSLKPEQVNHFLAYYAPPVLDPFAGGGSIPLEAQRLGLRAYASDLNPVPVLINKALIEIPPKFAGMPPVNPKSQEGKLKTKVWRGAEGLADDVRYYGQWMRDEAEKRIGHLYPKVKVTEEMATDRSDLKPYVGKELTVIAWLWCRTIATQDPSLDRTHVPLVSSFYICRKTGNEAWVKATVDRESREYHFEVQAGKPPAGTEGELRSGTKVARGKFGCLLSGQPFAPSYVKEEGNKGNLKHRLLAIVLAGNRRRLYLSPEFAGKIDIPVCDFLCDSPCPEISGYFNPPIYGLKTIGSLFSPRQRFALKTFGDLVSDATEQVLADGADVDYARAVATCLALGVSRMANRLTSCSIWHTGGQKVEQIFSEQGVPMAWDFAEANPFSGATGSWDGSLEWIPRCLENSPNGVGIAYQSDAASPPRFEGTCMVSTDPPYYSSITYADFSDFFYPILRHALREQYPDLFATMLTPKAEEAVAAWHRFDGDREAASRHFTQKLGSCFRRIQGLTVPDTPVTIYYAFKQTELESEDGLVTAWESILRVVLDNGLGVVHTWPMRTEQTSGRKAQKNVLASSVVLVCRPRSDELSIVTRRDFANALRSELPDAIKYLQSSNVAPVDLAQASIGPGMAVFSRYQQVVNADGLPMSVREALQMINQVLDESLNEQEADFDSETRFAVRWFEQYGENDGPFGDAETLAKAMAVAVSGVVEAGILASKGGKVRLLKRDQLDANWNPATDKRSTIWECTQHLIRRLEEEGESAAAQLLADIQQAKGSEAGEVARELSYRLYSTCERKSRAAEARSYNGLVVSWPEISRMARDLKNNAPKAEQRTMFGEES</sequence>
<accession>A0A517QER2</accession>
<dbReference type="AlphaFoldDB" id="A0A517QER2"/>
<keyword evidence="3" id="KW-1185">Reference proteome</keyword>
<dbReference type="InterPro" id="IPR009537">
    <property type="entry name" value="DUF1156"/>
</dbReference>